<sequence>MAWAPLISVTRLSSSARAGWSGAPARCWHLDLASPISSQDLGPMSLICFKLKVSHGWDCSYGLGINPPYPTCPLFCPSPCHFVRLAA</sequence>
<protein>
    <submittedName>
        <fullName evidence="1">Uncharacterized protein</fullName>
    </submittedName>
</protein>
<dbReference type="AlphaFoldDB" id="R4Z1J3"/>
<dbReference type="HOGENOM" id="CLU_2477614_0_0_11"/>
<comment type="caution">
    <text evidence="1">The sequence shown here is derived from an EMBL/GenBank/DDBJ whole genome shotgun (WGS) entry which is preliminary data.</text>
</comment>
<evidence type="ECO:0000313" key="1">
    <source>
        <dbReference type="EMBL" id="CCM64598.1"/>
    </source>
</evidence>
<evidence type="ECO:0000313" key="2">
    <source>
        <dbReference type="Proteomes" id="UP000018291"/>
    </source>
</evidence>
<dbReference type="EMBL" id="CANL01000037">
    <property type="protein sequence ID" value="CCM64598.1"/>
    <property type="molecule type" value="Genomic_DNA"/>
</dbReference>
<dbReference type="Proteomes" id="UP000018291">
    <property type="component" value="Unassembled WGS sequence"/>
</dbReference>
<gene>
    <name evidence="1" type="ORF">BN381_420027</name>
</gene>
<reference evidence="1 2" key="1">
    <citation type="journal article" date="2013" name="ISME J.">
        <title>Metabolic model for the filamentous 'Candidatus Microthrix parvicella' based on genomic and metagenomic analyses.</title>
        <authorList>
            <person name="Jon McIlroy S."/>
            <person name="Kristiansen R."/>
            <person name="Albertsen M."/>
            <person name="Michael Karst S."/>
            <person name="Rossetti S."/>
            <person name="Lund Nielsen J."/>
            <person name="Tandoi V."/>
            <person name="James Seviour R."/>
            <person name="Nielsen P.H."/>
        </authorList>
    </citation>
    <scope>NUCLEOTIDE SEQUENCE [LARGE SCALE GENOMIC DNA]</scope>
    <source>
        <strain evidence="1 2">RN1</strain>
    </source>
</reference>
<keyword evidence="2" id="KW-1185">Reference proteome</keyword>
<accession>R4Z1J3</accession>
<name>R4Z1J3_9ACTN</name>
<organism evidence="1 2">
    <name type="scientific">Candidatus Neomicrothrix parvicella RN1</name>
    <dbReference type="NCBI Taxonomy" id="1229780"/>
    <lineage>
        <taxon>Bacteria</taxon>
        <taxon>Bacillati</taxon>
        <taxon>Actinomycetota</taxon>
        <taxon>Acidimicrobiia</taxon>
        <taxon>Acidimicrobiales</taxon>
        <taxon>Microthrixaceae</taxon>
        <taxon>Candidatus Neomicrothrix</taxon>
    </lineage>
</organism>
<proteinExistence type="predicted"/>